<feature type="transmembrane region" description="Helical" evidence="1">
    <location>
        <begin position="128"/>
        <end position="155"/>
    </location>
</feature>
<dbReference type="EMBL" id="CAID01000017">
    <property type="protein sequence ID" value="CEG00513.1"/>
    <property type="molecule type" value="Genomic_DNA"/>
</dbReference>
<dbReference type="EMBL" id="KZ155790">
    <property type="protein sequence ID" value="OUS45314.1"/>
    <property type="molecule type" value="Genomic_DNA"/>
</dbReference>
<name>A0A096P968_OSTTA</name>
<dbReference type="Proteomes" id="UP000009170">
    <property type="component" value="Unassembled WGS sequence"/>
</dbReference>
<gene>
    <name evidence="4" type="ORF">BE221DRAFT_199364</name>
    <name evidence="3" type="ORF">OT_ostta17g00440</name>
</gene>
<dbReference type="Proteomes" id="UP000195557">
    <property type="component" value="Unassembled WGS sequence"/>
</dbReference>
<keyword evidence="1" id="KW-1133">Transmembrane helix</keyword>
<reference evidence="3" key="2">
    <citation type="journal article" date="2014" name="BMC Genomics">
        <title>An improved genome of the model marine alga Ostreococcus tauri unfolds by assessing Illumina de novo assemblies.</title>
        <authorList>
            <person name="Blanc-Mathieu R."/>
            <person name="Verhelst B."/>
            <person name="Derelle E."/>
            <person name="Rombauts S."/>
            <person name="Bouget F.Y."/>
            <person name="Carre I."/>
            <person name="Chateau A."/>
            <person name="Eyre-Walker A."/>
            <person name="Grimsley N."/>
            <person name="Moreau H."/>
            <person name="Piegu B."/>
            <person name="Rivals E."/>
            <person name="Schackwitz W."/>
            <person name="Van de Peer Y."/>
            <person name="Piganeau G."/>
        </authorList>
    </citation>
    <scope>NUCLEOTIDE SEQUENCE</scope>
    <source>
        <strain evidence="3">RCC4221</strain>
    </source>
</reference>
<accession>A0A1Y5IAR9</accession>
<dbReference type="InParanoid" id="A0A096P968"/>
<accession>A0A454Y5T2</accession>
<organism evidence="3 5">
    <name type="scientific">Ostreococcus tauri</name>
    <name type="common">Marine green alga</name>
    <dbReference type="NCBI Taxonomy" id="70448"/>
    <lineage>
        <taxon>Eukaryota</taxon>
        <taxon>Viridiplantae</taxon>
        <taxon>Chlorophyta</taxon>
        <taxon>Mamiellophyceae</taxon>
        <taxon>Mamiellales</taxon>
        <taxon>Bathycoccaceae</taxon>
        <taxon>Ostreococcus</taxon>
    </lineage>
</organism>
<dbReference type="AlphaFoldDB" id="A0A096P968"/>
<feature type="transmembrane region" description="Helical" evidence="1">
    <location>
        <begin position="167"/>
        <end position="188"/>
    </location>
</feature>
<keyword evidence="1" id="KW-0472">Membrane</keyword>
<evidence type="ECO:0000313" key="5">
    <source>
        <dbReference type="Proteomes" id="UP000009170"/>
    </source>
</evidence>
<accession>A0A096P968</accession>
<sequence length="238" mass="26502">MLAVAYVAVFVAALWLPFVHADAVSRAGARASAREVVGEVNWWLASLLLFNAVNALICVWEIALWVHRDEVQRLNRGYLKKFGKRTLPTPLCLFEHITLAQALSLKYWSVIFAQYASLDPSYVQHTSWSFWIDVGNGFTTLIPTIALSMAVTGFPHVPIITAISPRTVGVVAIVMNYQMLYGTLGYFANYCYNRYDIGASTSAKIVVFAANVIWILAPLAWIVQGFAFVHADALAVRW</sequence>
<reference evidence="4" key="3">
    <citation type="submission" date="2017-04" db="EMBL/GenBank/DDBJ databases">
        <title>Population genomics of picophytoplankton unveils novel chromosome hypervariability.</title>
        <authorList>
            <consortium name="DOE Joint Genome Institute"/>
            <person name="Blanc-Mathieu R."/>
            <person name="Krasovec M."/>
            <person name="Hebrard M."/>
            <person name="Yau S."/>
            <person name="Desgranges E."/>
            <person name="Martin J."/>
            <person name="Schackwitz W."/>
            <person name="Kuo A."/>
            <person name="Salin G."/>
            <person name="Donnadieu C."/>
            <person name="Desdevises Y."/>
            <person name="Sanchez-Ferandin S."/>
            <person name="Moreau H."/>
            <person name="Rivals E."/>
            <person name="Grigoriev I.V."/>
            <person name="Grimsley N."/>
            <person name="Eyre-Walker A."/>
            <person name="Piganeau G."/>
        </authorList>
    </citation>
    <scope>NUCLEOTIDE SEQUENCE [LARGE SCALE GENOMIC DNA]</scope>
    <source>
        <strain evidence="4">RCC 1115</strain>
    </source>
</reference>
<evidence type="ECO:0000256" key="1">
    <source>
        <dbReference type="SAM" id="Phobius"/>
    </source>
</evidence>
<keyword evidence="2" id="KW-0732">Signal</keyword>
<protein>
    <submittedName>
        <fullName evidence="3">Unnamed product</fullName>
    </submittedName>
</protein>
<keyword evidence="5" id="KW-1185">Reference proteome</keyword>
<feature type="chain" id="PRO_5030002906" evidence="2">
    <location>
        <begin position="22"/>
        <end position="238"/>
    </location>
</feature>
<keyword evidence="1" id="KW-0812">Transmembrane</keyword>
<reference evidence="3 5" key="1">
    <citation type="journal article" date="2006" name="Proc. Natl. Acad. Sci. U.S.A.">
        <title>Genome analysis of the smallest free-living eukaryote Ostreococcus tauri unveils many unique features.</title>
        <authorList>
            <person name="Derelle E."/>
            <person name="Ferraz C."/>
            <person name="Rombauts S."/>
            <person name="Rouze P."/>
            <person name="Worden A.Z."/>
            <person name="Robbens S."/>
            <person name="Partensky F."/>
            <person name="Degroeve S."/>
            <person name="Echeynie S."/>
            <person name="Cooke R."/>
            <person name="Saeys Y."/>
            <person name="Wuyts J."/>
            <person name="Jabbari K."/>
            <person name="Bowler C."/>
            <person name="Panaud O."/>
            <person name="Piegu B."/>
            <person name="Ball S.G."/>
            <person name="Ral J.-P."/>
            <person name="Bouget F.-Y."/>
            <person name="Piganeau G."/>
            <person name="De Baets B."/>
            <person name="Picard A."/>
            <person name="Delseny M."/>
            <person name="Demaille J."/>
            <person name="Van de Peer Y."/>
            <person name="Moreau H."/>
        </authorList>
    </citation>
    <scope>NUCLEOTIDE SEQUENCE [LARGE SCALE GENOMIC DNA]</scope>
    <source>
        <strain evidence="3 5">OTTH0595</strain>
    </source>
</reference>
<evidence type="ECO:0000256" key="2">
    <source>
        <dbReference type="SAM" id="SignalP"/>
    </source>
</evidence>
<feature type="signal peptide" evidence="2">
    <location>
        <begin position="1"/>
        <end position="21"/>
    </location>
</feature>
<evidence type="ECO:0000313" key="3">
    <source>
        <dbReference type="EMBL" id="CEG00513.1"/>
    </source>
</evidence>
<feature type="transmembrane region" description="Helical" evidence="1">
    <location>
        <begin position="208"/>
        <end position="229"/>
    </location>
</feature>
<evidence type="ECO:0000313" key="4">
    <source>
        <dbReference type="EMBL" id="OUS45314.1"/>
    </source>
</evidence>
<proteinExistence type="predicted"/>
<dbReference type="OrthoDB" id="496634at2759"/>
<feature type="transmembrane region" description="Helical" evidence="1">
    <location>
        <begin position="45"/>
        <end position="66"/>
    </location>
</feature>